<comment type="caution">
    <text evidence="3">The sequence shown here is derived from an EMBL/GenBank/DDBJ whole genome shotgun (WGS) entry which is preliminary data.</text>
</comment>
<dbReference type="AlphaFoldDB" id="A0A3D9HXY5"/>
<dbReference type="InterPro" id="IPR013538">
    <property type="entry name" value="ASHA1/2-like_C"/>
</dbReference>
<evidence type="ECO:0000313" key="3">
    <source>
        <dbReference type="EMBL" id="RED54231.1"/>
    </source>
</evidence>
<sequence length="153" mass="17014">MSDAALETDQAPLSLTIERNFKHPVEAVFRAWTETDALRQWMGPTGYSCEDAEMEARAGGRYAFPIKDPEGSIHTAQGEVLAIVPNELLHISWSWKQDDGSQGQQMDVRLEFHPTPNGTRLVLTHSNFIDEAARDNHMGGWSGCLASLEEFLG</sequence>
<protein>
    <submittedName>
        <fullName evidence="3">Uncharacterized protein YndB with AHSA1/START domain</fullName>
    </submittedName>
</protein>
<proteinExistence type="inferred from homology"/>
<dbReference type="Pfam" id="PF08327">
    <property type="entry name" value="AHSA1"/>
    <property type="match status" value="1"/>
</dbReference>
<keyword evidence="4" id="KW-1185">Reference proteome</keyword>
<dbReference type="Gene3D" id="3.30.530.20">
    <property type="match status" value="1"/>
</dbReference>
<comment type="similarity">
    <text evidence="1">Belongs to the AHA1 family.</text>
</comment>
<reference evidence="3 4" key="1">
    <citation type="submission" date="2018-07" db="EMBL/GenBank/DDBJ databases">
        <title>Genomic Encyclopedia of Type Strains, Phase III (KMG-III): the genomes of soil and plant-associated and newly described type strains.</title>
        <authorList>
            <person name="Whitman W."/>
        </authorList>
    </citation>
    <scope>NUCLEOTIDE SEQUENCE [LARGE SCALE GENOMIC DNA]</scope>
    <source>
        <strain evidence="3 4">CECT 8488</strain>
    </source>
</reference>
<dbReference type="Proteomes" id="UP000256845">
    <property type="component" value="Unassembled WGS sequence"/>
</dbReference>
<dbReference type="OrthoDB" id="9805228at2"/>
<organism evidence="3 4">
    <name type="scientific">Aestuariispira insulae</name>
    <dbReference type="NCBI Taxonomy" id="1461337"/>
    <lineage>
        <taxon>Bacteria</taxon>
        <taxon>Pseudomonadati</taxon>
        <taxon>Pseudomonadota</taxon>
        <taxon>Alphaproteobacteria</taxon>
        <taxon>Rhodospirillales</taxon>
        <taxon>Kiloniellaceae</taxon>
        <taxon>Aestuariispira</taxon>
    </lineage>
</organism>
<gene>
    <name evidence="3" type="ORF">DFP90_1011034</name>
</gene>
<dbReference type="CDD" id="cd07814">
    <property type="entry name" value="SRPBCC_CalC_Aha1-like"/>
    <property type="match status" value="1"/>
</dbReference>
<accession>A0A3D9HXY5</accession>
<dbReference type="SUPFAM" id="SSF55961">
    <property type="entry name" value="Bet v1-like"/>
    <property type="match status" value="1"/>
</dbReference>
<evidence type="ECO:0000313" key="4">
    <source>
        <dbReference type="Proteomes" id="UP000256845"/>
    </source>
</evidence>
<name>A0A3D9HXY5_9PROT</name>
<dbReference type="EMBL" id="QRDW01000001">
    <property type="protein sequence ID" value="RED54231.1"/>
    <property type="molecule type" value="Genomic_DNA"/>
</dbReference>
<evidence type="ECO:0000256" key="1">
    <source>
        <dbReference type="ARBA" id="ARBA00006817"/>
    </source>
</evidence>
<evidence type="ECO:0000259" key="2">
    <source>
        <dbReference type="Pfam" id="PF08327"/>
    </source>
</evidence>
<dbReference type="RefSeq" id="WP_115935298.1">
    <property type="nucleotide sequence ID" value="NZ_QRDW01000001.1"/>
</dbReference>
<feature type="domain" description="Activator of Hsp90 ATPase homologue 1/2-like C-terminal" evidence="2">
    <location>
        <begin position="23"/>
        <end position="152"/>
    </location>
</feature>
<dbReference type="InterPro" id="IPR023393">
    <property type="entry name" value="START-like_dom_sf"/>
</dbReference>